<dbReference type="Pfam" id="PF07690">
    <property type="entry name" value="MFS_1"/>
    <property type="match status" value="1"/>
</dbReference>
<feature type="transmembrane region" description="Helical" evidence="6">
    <location>
        <begin position="354"/>
        <end position="372"/>
    </location>
</feature>
<feature type="transmembrane region" description="Helical" evidence="6">
    <location>
        <begin position="47"/>
        <end position="67"/>
    </location>
</feature>
<organism evidence="8 9">
    <name type="scientific">Xanthomonas campestris pv. malvacearum</name>
    <dbReference type="NCBI Taxonomy" id="86040"/>
    <lineage>
        <taxon>Bacteria</taxon>
        <taxon>Pseudomonadati</taxon>
        <taxon>Pseudomonadota</taxon>
        <taxon>Gammaproteobacteria</taxon>
        <taxon>Lysobacterales</taxon>
        <taxon>Lysobacteraceae</taxon>
        <taxon>Xanthomonas</taxon>
    </lineage>
</organism>
<feature type="transmembrane region" description="Helical" evidence="6">
    <location>
        <begin position="200"/>
        <end position="220"/>
    </location>
</feature>
<dbReference type="CDD" id="cd17321">
    <property type="entry name" value="MFS_MMR_MDR_like"/>
    <property type="match status" value="1"/>
</dbReference>
<feature type="transmembrane region" description="Helical" evidence="6">
    <location>
        <begin position="303"/>
        <end position="321"/>
    </location>
</feature>
<feature type="transmembrane region" description="Helical" evidence="6">
    <location>
        <begin position="264"/>
        <end position="291"/>
    </location>
</feature>
<dbReference type="SUPFAM" id="SSF103473">
    <property type="entry name" value="MFS general substrate transporter"/>
    <property type="match status" value="1"/>
</dbReference>
<evidence type="ECO:0000313" key="9">
    <source>
        <dbReference type="Proteomes" id="UP000251513"/>
    </source>
</evidence>
<evidence type="ECO:0000256" key="6">
    <source>
        <dbReference type="SAM" id="Phobius"/>
    </source>
</evidence>
<feature type="transmembrane region" description="Helical" evidence="6">
    <location>
        <begin position="168"/>
        <end position="188"/>
    </location>
</feature>
<accession>A0AA44YYT6</accession>
<keyword evidence="5 6" id="KW-0472">Membrane</keyword>
<feature type="transmembrane region" description="Helical" evidence="6">
    <location>
        <begin position="232"/>
        <end position="252"/>
    </location>
</feature>
<protein>
    <submittedName>
        <fullName evidence="8">MFS transporter</fullName>
    </submittedName>
</protein>
<feature type="domain" description="Major facilitator superfamily (MFS) profile" evidence="7">
    <location>
        <begin position="13"/>
        <end position="447"/>
    </location>
</feature>
<comment type="caution">
    <text evidence="8">The sequence shown here is derived from an EMBL/GenBank/DDBJ whole genome shotgun (WGS) entry which is preliminary data.</text>
</comment>
<evidence type="ECO:0000256" key="5">
    <source>
        <dbReference type="ARBA" id="ARBA00023136"/>
    </source>
</evidence>
<evidence type="ECO:0000256" key="2">
    <source>
        <dbReference type="ARBA" id="ARBA00022448"/>
    </source>
</evidence>
<name>A0AA44YYT6_XANCM</name>
<comment type="subcellular location">
    <subcellularLocation>
        <location evidence="1">Membrane</location>
        <topology evidence="1">Multi-pass membrane protein</topology>
    </subcellularLocation>
</comment>
<dbReference type="Gene3D" id="1.20.1250.20">
    <property type="entry name" value="MFS general substrate transporter like domains"/>
    <property type="match status" value="1"/>
</dbReference>
<feature type="transmembrane region" description="Helical" evidence="6">
    <location>
        <begin position="137"/>
        <end position="162"/>
    </location>
</feature>
<keyword evidence="3 6" id="KW-0812">Transmembrane</keyword>
<dbReference type="Gene3D" id="1.20.1720.10">
    <property type="entry name" value="Multidrug resistance protein D"/>
    <property type="match status" value="1"/>
</dbReference>
<dbReference type="EMBL" id="PYJH01000070">
    <property type="protein sequence ID" value="PUE90207.1"/>
    <property type="molecule type" value="Genomic_DNA"/>
</dbReference>
<dbReference type="InterPro" id="IPR011701">
    <property type="entry name" value="MFS"/>
</dbReference>
<dbReference type="PANTHER" id="PTHR42718:SF9">
    <property type="entry name" value="MAJOR FACILITATOR SUPERFAMILY MULTIDRUG TRANSPORTER MFSC"/>
    <property type="match status" value="1"/>
</dbReference>
<feature type="transmembrane region" description="Helical" evidence="6">
    <location>
        <begin position="421"/>
        <end position="443"/>
    </location>
</feature>
<dbReference type="InterPro" id="IPR020846">
    <property type="entry name" value="MFS_dom"/>
</dbReference>
<keyword evidence="2" id="KW-0813">Transport</keyword>
<evidence type="ECO:0000256" key="4">
    <source>
        <dbReference type="ARBA" id="ARBA00022989"/>
    </source>
</evidence>
<evidence type="ECO:0000259" key="7">
    <source>
        <dbReference type="PROSITE" id="PS50850"/>
    </source>
</evidence>
<keyword evidence="4 6" id="KW-1133">Transmembrane helix</keyword>
<gene>
    <name evidence="8" type="ORF">C7T86_21715</name>
</gene>
<dbReference type="RefSeq" id="WP_078565724.1">
    <property type="nucleotide sequence ID" value="NZ_CP013004.1"/>
</dbReference>
<feature type="transmembrane region" description="Helical" evidence="6">
    <location>
        <begin position="79"/>
        <end position="98"/>
    </location>
</feature>
<feature type="transmembrane region" description="Helical" evidence="6">
    <location>
        <begin position="393"/>
        <end position="415"/>
    </location>
</feature>
<feature type="transmembrane region" description="Helical" evidence="6">
    <location>
        <begin position="328"/>
        <end position="348"/>
    </location>
</feature>
<dbReference type="PANTHER" id="PTHR42718">
    <property type="entry name" value="MAJOR FACILITATOR SUPERFAMILY MULTIDRUG TRANSPORTER MFSC"/>
    <property type="match status" value="1"/>
</dbReference>
<feature type="transmembrane region" description="Helical" evidence="6">
    <location>
        <begin position="12"/>
        <end position="35"/>
    </location>
</feature>
<dbReference type="Proteomes" id="UP000251513">
    <property type="component" value="Unassembled WGS sequence"/>
</dbReference>
<reference evidence="8 9" key="1">
    <citation type="submission" date="2018-03" db="EMBL/GenBank/DDBJ databases">
        <title>Sequencing of reference strains of Xanthomonas.</title>
        <authorList>
            <person name="Studholme D.J."/>
            <person name="Vicente J."/>
            <person name="Sarris P."/>
        </authorList>
    </citation>
    <scope>NUCLEOTIDE SEQUENCE [LARGE SCALE GENOMIC DNA]</scope>
    <source>
        <strain evidence="8 9">WHRI 5232</strain>
    </source>
</reference>
<dbReference type="PROSITE" id="PS50850">
    <property type="entry name" value="MFS"/>
    <property type="match status" value="1"/>
</dbReference>
<sequence length="448" mass="47879">MNLSITAKQRSVAMMAILLGVAMAILDASMIAVALPRIAHQLEISASNSIFIVSAYQIAMVASLLIFSALGDIIGHKSIYILGVVAFSLSSLGCAITSSFELLVLLRCAQGLGGSALAGVNIAIIRNIYPPHLFGRGIGTSALVVALSFCAGPLLASLILTFTSWKVIFFLNFILSIAVFLFSILFIPNDSKKLRVKIPWWDFSVVFFSFLLLSSSLAMVGTAGHGQARIKLSGLTFIIGFLLLAYSPRSVLKFLPAPSNRGAFITATLITFFGYISQGAALISLPFFFFVEHIAGLGTSVKVMFFWSLLSGLFAYLAGLWSDKIEPTYLLVTGLFFMLTGVTFLGILNIKTPWFAPLFAALAGAGFGMFQTPNLRLLFSFSASKESGRANGVLATLRLLGQMIGGVVTAVFLGLDPMNGARWSLIASAFSVLISFGLSILLAKNALK</sequence>
<dbReference type="GO" id="GO:0016020">
    <property type="term" value="C:membrane"/>
    <property type="evidence" value="ECO:0007669"/>
    <property type="project" value="UniProtKB-SubCell"/>
</dbReference>
<dbReference type="AlphaFoldDB" id="A0AA44YYT6"/>
<dbReference type="InterPro" id="IPR036259">
    <property type="entry name" value="MFS_trans_sf"/>
</dbReference>
<proteinExistence type="predicted"/>
<evidence type="ECO:0000256" key="1">
    <source>
        <dbReference type="ARBA" id="ARBA00004141"/>
    </source>
</evidence>
<evidence type="ECO:0000313" key="8">
    <source>
        <dbReference type="EMBL" id="PUE90207.1"/>
    </source>
</evidence>
<dbReference type="GO" id="GO:0022857">
    <property type="term" value="F:transmembrane transporter activity"/>
    <property type="evidence" value="ECO:0007669"/>
    <property type="project" value="InterPro"/>
</dbReference>
<evidence type="ECO:0000256" key="3">
    <source>
        <dbReference type="ARBA" id="ARBA00022692"/>
    </source>
</evidence>